<dbReference type="Proteomes" id="UP000477911">
    <property type="component" value="Unassembled WGS sequence"/>
</dbReference>
<accession>A0A6L7G3A3</accession>
<gene>
    <name evidence="3" type="ORF">GR170_09090</name>
</gene>
<dbReference type="RefSeq" id="WP_160893887.1">
    <property type="nucleotide sequence ID" value="NZ_WUMU01000007.1"/>
</dbReference>
<comment type="caution">
    <text evidence="3">The sequence shown here is derived from an EMBL/GenBank/DDBJ whole genome shotgun (WGS) entry which is preliminary data.</text>
</comment>
<protein>
    <recommendedName>
        <fullName evidence="5">DUF2219 family protein</fullName>
    </recommendedName>
</protein>
<sequence>MTTRIWRGVWGAALLALVLAGPARAQEDAGWGSGPATGRTESSEQLRETAQLVVSERLRTYALAHGLASGGPDLGTALDLKTLLERQGFYLEGKGFHRIDAAQALYPTLSYVPNFNGGAPQDKLTLAGLTFTLREDLRARDAWAAGLGYDGLVRFGWSEGRYIEMRGQVAGMRALSEDMTQRRGRVSVCSRNHVAGWTFVDGCLVHAENHRVLSDVTQDLVELSASHLFERGQTRHELGAALLRAWQEDRRRDMVELTLDSVWRRDATRLTFDVTTPAEDEDGLALGLSGDIRWRIAGRVAGVGLSVSRSARTWFLGQERIDRGIGVSGLLQISRDLSMTVALSRIDSSVDFFDDRQLAVNFSYQFP</sequence>
<evidence type="ECO:0000256" key="1">
    <source>
        <dbReference type="SAM" id="MobiDB-lite"/>
    </source>
</evidence>
<proteinExistence type="predicted"/>
<evidence type="ECO:0000256" key="2">
    <source>
        <dbReference type="SAM" id="SignalP"/>
    </source>
</evidence>
<evidence type="ECO:0000313" key="3">
    <source>
        <dbReference type="EMBL" id="MXN17988.1"/>
    </source>
</evidence>
<evidence type="ECO:0000313" key="4">
    <source>
        <dbReference type="Proteomes" id="UP000477911"/>
    </source>
</evidence>
<feature type="signal peptide" evidence="2">
    <location>
        <begin position="1"/>
        <end position="25"/>
    </location>
</feature>
<reference evidence="3 4" key="1">
    <citation type="submission" date="2019-12" db="EMBL/GenBank/DDBJ databases">
        <authorList>
            <person name="Li M."/>
        </authorList>
    </citation>
    <scope>NUCLEOTIDE SEQUENCE [LARGE SCALE GENOMIC DNA]</scope>
    <source>
        <strain evidence="3 4">GBMRC 2024</strain>
    </source>
</reference>
<keyword evidence="4" id="KW-1185">Reference proteome</keyword>
<evidence type="ECO:0008006" key="5">
    <source>
        <dbReference type="Google" id="ProtNLM"/>
    </source>
</evidence>
<feature type="chain" id="PRO_5027109961" description="DUF2219 family protein" evidence="2">
    <location>
        <begin position="26"/>
        <end position="367"/>
    </location>
</feature>
<dbReference type="EMBL" id="WUMU01000007">
    <property type="protein sequence ID" value="MXN17988.1"/>
    <property type="molecule type" value="Genomic_DNA"/>
</dbReference>
<keyword evidence="2" id="KW-0732">Signal</keyword>
<name>A0A6L7G3A3_9RHOB</name>
<feature type="region of interest" description="Disordered" evidence="1">
    <location>
        <begin position="26"/>
        <end position="46"/>
    </location>
</feature>
<dbReference type="AlphaFoldDB" id="A0A6L7G3A3"/>
<organism evidence="3 4">
    <name type="scientific">Pseudooceanicola albus</name>
    <dbReference type="NCBI Taxonomy" id="2692189"/>
    <lineage>
        <taxon>Bacteria</taxon>
        <taxon>Pseudomonadati</taxon>
        <taxon>Pseudomonadota</taxon>
        <taxon>Alphaproteobacteria</taxon>
        <taxon>Rhodobacterales</taxon>
        <taxon>Paracoccaceae</taxon>
        <taxon>Pseudooceanicola</taxon>
    </lineage>
</organism>